<sequence length="498" mass="51289">MSGARGEDAPDDQQQLAADMAGGGPRHPGAGLLRRGTGGRVSTLARRAGLESFLSPVRIIPVGLLAVIAIGAALLHTPFAVQDAGEGGSGPDGVTPTLVAVFTATSAACVTGLVVVDTPSYWSTFGEAVILVLFQVGGLGIATLGSLVGLAVLRRFGLSSMLAARQETKGFDLGEIRGILPRLLLTTAVIEGVVSLVLFARFWVHYDEPFGRALWLGVFHGVSAFNNAGFALFSDSLVGFVGDPWIVVPVMTGVVLGGLGFPVLVELARFRRASAWSLHTQLTIVTSAVLLVGAAIALGALEWGNEATIGGLPLGTKLLAVAFMSVTPRSSGFATIDYGEVGEAARFVTDALMFVGAGSAGTSGGIKVGTLAVLALAVWAESRGDDDVHAFGRRIATATVRQALAVLGFSIMLTGVAIVVLLQTTPFDLSDTIFEAVSATAVVGLSTGVTDDLPDAAAWFVTACMFVGRVGPVAVAAAVATKQRRRLFRLPEARPLIG</sequence>
<dbReference type="Pfam" id="PF02386">
    <property type="entry name" value="TrkH"/>
    <property type="match status" value="1"/>
</dbReference>
<evidence type="ECO:0000256" key="8">
    <source>
        <dbReference type="SAM" id="MobiDB-lite"/>
    </source>
</evidence>
<evidence type="ECO:0000313" key="11">
    <source>
        <dbReference type="Proteomes" id="UP001596122"/>
    </source>
</evidence>
<feature type="transmembrane region" description="Helical" evidence="9">
    <location>
        <begin position="307"/>
        <end position="326"/>
    </location>
</feature>
<dbReference type="PANTHER" id="PTHR32024">
    <property type="entry name" value="TRK SYSTEM POTASSIUM UPTAKE PROTEIN TRKG-RELATED"/>
    <property type="match status" value="1"/>
</dbReference>
<feature type="transmembrane region" description="Helical" evidence="9">
    <location>
        <begin position="128"/>
        <end position="153"/>
    </location>
</feature>
<evidence type="ECO:0000256" key="5">
    <source>
        <dbReference type="ARBA" id="ARBA00022989"/>
    </source>
</evidence>
<protein>
    <submittedName>
        <fullName evidence="10">TrkH family potassium uptake protein</fullName>
    </submittedName>
</protein>
<comment type="caution">
    <text evidence="10">The sequence shown here is derived from an EMBL/GenBank/DDBJ whole genome shotgun (WGS) entry which is preliminary data.</text>
</comment>
<evidence type="ECO:0000256" key="9">
    <source>
        <dbReference type="SAM" id="Phobius"/>
    </source>
</evidence>
<accession>A0ABW0GRM7</accession>
<evidence type="ECO:0000256" key="7">
    <source>
        <dbReference type="ARBA" id="ARBA00023136"/>
    </source>
</evidence>
<proteinExistence type="predicted"/>
<feature type="transmembrane region" description="Helical" evidence="9">
    <location>
        <begin position="183"/>
        <end position="204"/>
    </location>
</feature>
<dbReference type="PANTHER" id="PTHR32024:SF1">
    <property type="entry name" value="KTR SYSTEM POTASSIUM UPTAKE PROTEIN B"/>
    <property type="match status" value="1"/>
</dbReference>
<evidence type="ECO:0000256" key="2">
    <source>
        <dbReference type="ARBA" id="ARBA00022448"/>
    </source>
</evidence>
<gene>
    <name evidence="10" type="ORF">ACFPJ6_17405</name>
</gene>
<organism evidence="10 11">
    <name type="scientific">Aquipuribacter nitratireducens</name>
    <dbReference type="NCBI Taxonomy" id="650104"/>
    <lineage>
        <taxon>Bacteria</taxon>
        <taxon>Bacillati</taxon>
        <taxon>Actinomycetota</taxon>
        <taxon>Actinomycetes</taxon>
        <taxon>Micrococcales</taxon>
        <taxon>Intrasporangiaceae</taxon>
        <taxon>Aquipuribacter</taxon>
    </lineage>
</organism>
<keyword evidence="7 9" id="KW-0472">Membrane</keyword>
<evidence type="ECO:0000256" key="4">
    <source>
        <dbReference type="ARBA" id="ARBA00022692"/>
    </source>
</evidence>
<reference evidence="11" key="1">
    <citation type="journal article" date="2019" name="Int. J. Syst. Evol. Microbiol.">
        <title>The Global Catalogue of Microorganisms (GCM) 10K type strain sequencing project: providing services to taxonomists for standard genome sequencing and annotation.</title>
        <authorList>
            <consortium name="The Broad Institute Genomics Platform"/>
            <consortium name="The Broad Institute Genome Sequencing Center for Infectious Disease"/>
            <person name="Wu L."/>
            <person name="Ma J."/>
        </authorList>
    </citation>
    <scope>NUCLEOTIDE SEQUENCE [LARGE SCALE GENOMIC DNA]</scope>
    <source>
        <strain evidence="11">CCUG 43114</strain>
    </source>
</reference>
<feature type="transmembrane region" description="Helical" evidence="9">
    <location>
        <begin position="56"/>
        <end position="77"/>
    </location>
</feature>
<evidence type="ECO:0000256" key="6">
    <source>
        <dbReference type="ARBA" id="ARBA00023065"/>
    </source>
</evidence>
<dbReference type="Proteomes" id="UP001596122">
    <property type="component" value="Unassembled WGS sequence"/>
</dbReference>
<evidence type="ECO:0000256" key="3">
    <source>
        <dbReference type="ARBA" id="ARBA00022475"/>
    </source>
</evidence>
<keyword evidence="11" id="KW-1185">Reference proteome</keyword>
<feature type="transmembrane region" description="Helical" evidence="9">
    <location>
        <begin position="403"/>
        <end position="422"/>
    </location>
</feature>
<dbReference type="InterPro" id="IPR003445">
    <property type="entry name" value="Cat_transpt"/>
</dbReference>
<feature type="transmembrane region" description="Helical" evidence="9">
    <location>
        <begin position="282"/>
        <end position="301"/>
    </location>
</feature>
<keyword evidence="6" id="KW-0406">Ion transport</keyword>
<dbReference type="RefSeq" id="WP_340270172.1">
    <property type="nucleotide sequence ID" value="NZ_JBBEOG010000006.1"/>
</dbReference>
<comment type="subcellular location">
    <subcellularLocation>
        <location evidence="1">Cell membrane</location>
        <topology evidence="1">Multi-pass membrane protein</topology>
    </subcellularLocation>
</comment>
<feature type="region of interest" description="Disordered" evidence="8">
    <location>
        <begin position="1"/>
        <end position="37"/>
    </location>
</feature>
<evidence type="ECO:0000256" key="1">
    <source>
        <dbReference type="ARBA" id="ARBA00004651"/>
    </source>
</evidence>
<keyword evidence="2" id="KW-0813">Transport</keyword>
<name>A0ABW0GRM7_9MICO</name>
<feature type="transmembrane region" description="Helical" evidence="9">
    <location>
        <begin position="97"/>
        <end position="116"/>
    </location>
</feature>
<dbReference type="EMBL" id="JBHSLD010000028">
    <property type="protein sequence ID" value="MFC5382543.1"/>
    <property type="molecule type" value="Genomic_DNA"/>
</dbReference>
<keyword evidence="3" id="KW-1003">Cell membrane</keyword>
<feature type="transmembrane region" description="Helical" evidence="9">
    <location>
        <begin position="213"/>
        <end position="233"/>
    </location>
</feature>
<keyword evidence="5 9" id="KW-1133">Transmembrane helix</keyword>
<evidence type="ECO:0000313" key="10">
    <source>
        <dbReference type="EMBL" id="MFC5382543.1"/>
    </source>
</evidence>
<keyword evidence="4 9" id="KW-0812">Transmembrane</keyword>
<feature type="transmembrane region" description="Helical" evidence="9">
    <location>
        <begin position="456"/>
        <end position="480"/>
    </location>
</feature>
<feature type="transmembrane region" description="Helical" evidence="9">
    <location>
        <begin position="245"/>
        <end position="270"/>
    </location>
</feature>